<comment type="cofactor">
    <cofactor evidence="1">
        <name>heme</name>
        <dbReference type="ChEBI" id="CHEBI:30413"/>
    </cofactor>
</comment>
<name>A0A9P8I8G8_9PEZI</name>
<dbReference type="PRINTS" id="PR00463">
    <property type="entry name" value="EP450I"/>
</dbReference>
<evidence type="ECO:0000256" key="1">
    <source>
        <dbReference type="PIRSR" id="PIRSR602401-1"/>
    </source>
</evidence>
<keyword evidence="2" id="KW-0472">Membrane</keyword>
<dbReference type="Proteomes" id="UP000698800">
    <property type="component" value="Unassembled WGS sequence"/>
</dbReference>
<feature type="binding site" description="axial binding residue" evidence="1">
    <location>
        <position position="516"/>
    </location>
    <ligand>
        <name>heme</name>
        <dbReference type="ChEBI" id="CHEBI:30413"/>
    </ligand>
    <ligandPart>
        <name>Fe</name>
        <dbReference type="ChEBI" id="CHEBI:18248"/>
    </ligandPart>
</feature>
<gene>
    <name evidence="3" type="ORF">FGG08_004815</name>
</gene>
<evidence type="ECO:0000313" key="4">
    <source>
        <dbReference type="Proteomes" id="UP000698800"/>
    </source>
</evidence>
<evidence type="ECO:0000313" key="3">
    <source>
        <dbReference type="EMBL" id="KAH0538614.1"/>
    </source>
</evidence>
<dbReference type="Pfam" id="PF00067">
    <property type="entry name" value="p450"/>
    <property type="match status" value="1"/>
</dbReference>
<dbReference type="PANTHER" id="PTHR24306">
    <property type="match status" value="1"/>
</dbReference>
<keyword evidence="2" id="KW-1133">Transmembrane helix</keyword>
<feature type="transmembrane region" description="Helical" evidence="2">
    <location>
        <begin position="25"/>
        <end position="44"/>
    </location>
</feature>
<keyword evidence="1" id="KW-0349">Heme</keyword>
<accession>A0A9P8I8G8</accession>
<dbReference type="EMBL" id="JAGHQL010000102">
    <property type="protein sequence ID" value="KAH0538614.1"/>
    <property type="molecule type" value="Genomic_DNA"/>
</dbReference>
<dbReference type="GO" id="GO:0004497">
    <property type="term" value="F:monooxygenase activity"/>
    <property type="evidence" value="ECO:0007669"/>
    <property type="project" value="InterPro"/>
</dbReference>
<protein>
    <recommendedName>
        <fullName evidence="5">Cytochrome P450</fullName>
    </recommendedName>
</protein>
<dbReference type="GO" id="GO:0020037">
    <property type="term" value="F:heme binding"/>
    <property type="evidence" value="ECO:0007669"/>
    <property type="project" value="InterPro"/>
</dbReference>
<keyword evidence="1" id="KW-0408">Iron</keyword>
<feature type="transmembrane region" description="Helical" evidence="2">
    <location>
        <begin position="56"/>
        <end position="78"/>
    </location>
</feature>
<sequence length="579" mass="64503">MTTTSWVESSGFISSHVLTNATPSTIATAALVTVVLIALTTRLISNSWGPLKGKDGTWSVGVAPYWFPLLGHIPILMINPDRFLRKLRDASAHGIFAVNLGGSIHNLAHTPSLVEGIFAQRTAVETEEFSMFILNRFFGVPRSFNKRLAGLFKGLTQSISMCLMREPGLGKMLAGSVTSMNEHIPNLVSFASRPIDQSLWERASDADVWRSLKENGEADLAVEANFFPLLRNFMGHIATPLLMGQDFMDNYPEVLQDIWDLDYGLTYLIAGIPRWVPIPSLGRALRARERLNRKIADFHSAMDLAEDSKDPGSEWRDFSDISDALKDRYRLWRENKIPPRLRSDLPLLWAMNVNSNNICFWLILRILSTPGLVGRIRTEIEPHVHASQPGNVLGLAEPPRLQMSVAGLREECPLLKSCYFEALRLDSAPLTIKHIVKDFIVTEDEKDAPGNARSFALKAGEYVHIPFDVHQSDPRYFSSPELFIPERFLVRREGPGGKLEVDIGTLRPYGGGVAICKGKLFAEGEVLAFVAGIIALWDFEPVSGHGWQIPEHVRASGVTLPKSDIRVRVRRRKLEIGGG</sequence>
<dbReference type="GO" id="GO:0016705">
    <property type="term" value="F:oxidoreductase activity, acting on paired donors, with incorporation or reduction of molecular oxygen"/>
    <property type="evidence" value="ECO:0007669"/>
    <property type="project" value="InterPro"/>
</dbReference>
<dbReference type="InterPro" id="IPR002401">
    <property type="entry name" value="Cyt_P450_E_grp-I"/>
</dbReference>
<keyword evidence="1" id="KW-0479">Metal-binding</keyword>
<dbReference type="AlphaFoldDB" id="A0A9P8I8G8"/>
<dbReference type="Gene3D" id="1.10.630.10">
    <property type="entry name" value="Cytochrome P450"/>
    <property type="match status" value="1"/>
</dbReference>
<dbReference type="InterPro" id="IPR001128">
    <property type="entry name" value="Cyt_P450"/>
</dbReference>
<evidence type="ECO:0008006" key="5">
    <source>
        <dbReference type="Google" id="ProtNLM"/>
    </source>
</evidence>
<proteinExistence type="predicted"/>
<dbReference type="PANTHER" id="PTHR24306:SF7">
    <property type="entry name" value="AHBB"/>
    <property type="match status" value="1"/>
</dbReference>
<dbReference type="GO" id="GO:0005506">
    <property type="term" value="F:iron ion binding"/>
    <property type="evidence" value="ECO:0007669"/>
    <property type="project" value="InterPro"/>
</dbReference>
<comment type="caution">
    <text evidence="3">The sequence shown here is derived from an EMBL/GenBank/DDBJ whole genome shotgun (WGS) entry which is preliminary data.</text>
</comment>
<dbReference type="InterPro" id="IPR036396">
    <property type="entry name" value="Cyt_P450_sf"/>
</dbReference>
<keyword evidence="4" id="KW-1185">Reference proteome</keyword>
<dbReference type="CDD" id="cd11040">
    <property type="entry name" value="CYP7_CYP8-like"/>
    <property type="match status" value="1"/>
</dbReference>
<keyword evidence="2" id="KW-0812">Transmembrane</keyword>
<organism evidence="3 4">
    <name type="scientific">Glutinoglossum americanum</name>
    <dbReference type="NCBI Taxonomy" id="1670608"/>
    <lineage>
        <taxon>Eukaryota</taxon>
        <taxon>Fungi</taxon>
        <taxon>Dikarya</taxon>
        <taxon>Ascomycota</taxon>
        <taxon>Pezizomycotina</taxon>
        <taxon>Geoglossomycetes</taxon>
        <taxon>Geoglossales</taxon>
        <taxon>Geoglossaceae</taxon>
        <taxon>Glutinoglossum</taxon>
    </lineage>
</organism>
<dbReference type="OrthoDB" id="3366823at2759"/>
<reference evidence="3" key="1">
    <citation type="submission" date="2021-03" db="EMBL/GenBank/DDBJ databases">
        <title>Comparative genomics and phylogenomic investigation of the class Geoglossomycetes provide insights into ecological specialization and systematics.</title>
        <authorList>
            <person name="Melie T."/>
            <person name="Pirro S."/>
            <person name="Miller A.N."/>
            <person name="Quandt A."/>
        </authorList>
    </citation>
    <scope>NUCLEOTIDE SEQUENCE</scope>
    <source>
        <strain evidence="3">GBOQ0MN5Z8</strain>
    </source>
</reference>
<dbReference type="SUPFAM" id="SSF48264">
    <property type="entry name" value="Cytochrome P450"/>
    <property type="match status" value="1"/>
</dbReference>
<evidence type="ECO:0000256" key="2">
    <source>
        <dbReference type="SAM" id="Phobius"/>
    </source>
</evidence>